<evidence type="ECO:0000256" key="3">
    <source>
        <dbReference type="SAM" id="Phobius"/>
    </source>
</evidence>
<evidence type="ECO:0000256" key="2">
    <source>
        <dbReference type="SAM" id="MobiDB-lite"/>
    </source>
</evidence>
<keyword evidence="1" id="KW-0863">Zinc-finger</keyword>
<dbReference type="InterPro" id="IPR036875">
    <property type="entry name" value="Znf_CCHC_sf"/>
</dbReference>
<evidence type="ECO:0000259" key="4">
    <source>
        <dbReference type="PROSITE" id="PS50158"/>
    </source>
</evidence>
<gene>
    <name evidence="5" type="ORF">PVK06_019532</name>
</gene>
<name>A0ABR0PK36_GOSAR</name>
<keyword evidence="3" id="KW-0472">Membrane</keyword>
<keyword evidence="3" id="KW-0812">Transmembrane</keyword>
<keyword evidence="1" id="KW-0862">Zinc</keyword>
<organism evidence="5 6">
    <name type="scientific">Gossypium arboreum</name>
    <name type="common">Tree cotton</name>
    <name type="synonym">Gossypium nanking</name>
    <dbReference type="NCBI Taxonomy" id="29729"/>
    <lineage>
        <taxon>Eukaryota</taxon>
        <taxon>Viridiplantae</taxon>
        <taxon>Streptophyta</taxon>
        <taxon>Embryophyta</taxon>
        <taxon>Tracheophyta</taxon>
        <taxon>Spermatophyta</taxon>
        <taxon>Magnoliopsida</taxon>
        <taxon>eudicotyledons</taxon>
        <taxon>Gunneridae</taxon>
        <taxon>Pentapetalae</taxon>
        <taxon>rosids</taxon>
        <taxon>malvids</taxon>
        <taxon>Malvales</taxon>
        <taxon>Malvaceae</taxon>
        <taxon>Malvoideae</taxon>
        <taxon>Gossypium</taxon>
    </lineage>
</organism>
<feature type="transmembrane region" description="Helical" evidence="3">
    <location>
        <begin position="147"/>
        <end position="167"/>
    </location>
</feature>
<dbReference type="InterPro" id="IPR001878">
    <property type="entry name" value="Znf_CCHC"/>
</dbReference>
<dbReference type="EMBL" id="JARKNE010000006">
    <property type="protein sequence ID" value="KAK5824748.1"/>
    <property type="molecule type" value="Genomic_DNA"/>
</dbReference>
<feature type="domain" description="CCHC-type" evidence="4">
    <location>
        <begin position="120"/>
        <end position="136"/>
    </location>
</feature>
<accession>A0ABR0PK36</accession>
<keyword evidence="6" id="KW-1185">Reference proteome</keyword>
<keyword evidence="3" id="KW-1133">Transmembrane helix</keyword>
<feature type="compositionally biased region" description="Basic residues" evidence="2">
    <location>
        <begin position="87"/>
        <end position="96"/>
    </location>
</feature>
<dbReference type="Gene3D" id="4.10.60.10">
    <property type="entry name" value="Zinc finger, CCHC-type"/>
    <property type="match status" value="1"/>
</dbReference>
<protein>
    <recommendedName>
        <fullName evidence="4">CCHC-type domain-containing protein</fullName>
    </recommendedName>
</protein>
<evidence type="ECO:0000313" key="5">
    <source>
        <dbReference type="EMBL" id="KAK5824748.1"/>
    </source>
</evidence>
<keyword evidence="1" id="KW-0479">Metal-binding</keyword>
<dbReference type="PROSITE" id="PS50158">
    <property type="entry name" value="ZF_CCHC"/>
    <property type="match status" value="1"/>
</dbReference>
<evidence type="ECO:0000313" key="6">
    <source>
        <dbReference type="Proteomes" id="UP001358586"/>
    </source>
</evidence>
<reference evidence="5 6" key="1">
    <citation type="submission" date="2023-03" db="EMBL/GenBank/DDBJ databases">
        <title>WGS of Gossypium arboreum.</title>
        <authorList>
            <person name="Yu D."/>
        </authorList>
    </citation>
    <scope>NUCLEOTIDE SEQUENCE [LARGE SCALE GENOMIC DNA]</scope>
    <source>
        <tissue evidence="5">Leaf</tissue>
    </source>
</reference>
<proteinExistence type="predicted"/>
<evidence type="ECO:0000256" key="1">
    <source>
        <dbReference type="PROSITE-ProRule" id="PRU00047"/>
    </source>
</evidence>
<feature type="region of interest" description="Disordered" evidence="2">
    <location>
        <begin position="83"/>
        <end position="114"/>
    </location>
</feature>
<dbReference type="SMART" id="SM00343">
    <property type="entry name" value="ZnF_C2HC"/>
    <property type="match status" value="1"/>
</dbReference>
<dbReference type="Proteomes" id="UP001358586">
    <property type="component" value="Chromosome 6"/>
</dbReference>
<dbReference type="SUPFAM" id="SSF57756">
    <property type="entry name" value="Retrovirus zinc finger-like domains"/>
    <property type="match status" value="1"/>
</dbReference>
<comment type="caution">
    <text evidence="5">The sequence shown here is derived from an EMBL/GenBank/DDBJ whole genome shotgun (WGS) entry which is preliminary data.</text>
</comment>
<sequence>MPNRNLILRSKTIDDEANLDQNTHIEMVIKILSKDFGGFKATYNLGNNNLTLTQLIKELQSYELILNGSQQIQKVEANLTVASSSKGKGKHAKRNNGKSSGPQKVEKKRTNRPKDLSKPKCFFCNKKGHFKANCKEWNDYLTNKEKFMVLFCIIVLLFLVDVISVYFPQDLTSKGIFGNTKMVAPIDAPNTD</sequence>